<dbReference type="Gene3D" id="3.40.50.2000">
    <property type="entry name" value="Glycogen Phosphorylase B"/>
    <property type="match status" value="2"/>
</dbReference>
<keyword evidence="2" id="KW-0808">Transferase</keyword>
<evidence type="ECO:0000313" key="3">
    <source>
        <dbReference type="EMBL" id="HIX52152.1"/>
    </source>
</evidence>
<sequence>DGANVEIVEEVGQDNAFIFGMSSDEVINYENNGGYNPMDIFNNDQDIRRVLMQLINGFYAPHDTELFRDIYDSLLNTKSSDRADTYFILKDFRSYAEAHERIDRAYRNEDWWAKAAILNVANSGKFSSDRTIREYVNDIWHLTPITVTLDKNAEE</sequence>
<dbReference type="GO" id="GO:0005980">
    <property type="term" value="P:glycogen catabolic process"/>
    <property type="evidence" value="ECO:0007669"/>
    <property type="project" value="TreeGrafter"/>
</dbReference>
<protein>
    <recommendedName>
        <fullName evidence="2">Alpha-1,4 glucan phosphorylase</fullName>
        <ecNumber evidence="2">2.4.1.1</ecNumber>
    </recommendedName>
</protein>
<comment type="similarity">
    <text evidence="1 2">Belongs to the glycogen phosphorylase family.</text>
</comment>
<comment type="function">
    <text evidence="2">Allosteric enzyme that catalyzes the rate-limiting step in glycogen catabolism, the phosphorolytic cleavage of glycogen to produce glucose-1-phosphate, and plays a central role in maintaining cellular and organismal glucose homeostasis.</text>
</comment>
<feature type="non-terminal residue" evidence="3">
    <location>
        <position position="1"/>
    </location>
</feature>
<dbReference type="Pfam" id="PF00343">
    <property type="entry name" value="Phosphorylase"/>
    <property type="match status" value="1"/>
</dbReference>
<name>A0A9D1W4H9_9FIRM</name>
<accession>A0A9D1W4H9</accession>
<comment type="caution">
    <text evidence="3">The sequence shown here is derived from an EMBL/GenBank/DDBJ whole genome shotgun (WGS) entry which is preliminary data.</text>
</comment>
<comment type="cofactor">
    <cofactor evidence="2">
        <name>pyridoxal 5'-phosphate</name>
        <dbReference type="ChEBI" id="CHEBI:597326"/>
    </cofactor>
</comment>
<evidence type="ECO:0000256" key="2">
    <source>
        <dbReference type="RuleBase" id="RU000587"/>
    </source>
</evidence>
<dbReference type="EMBL" id="DXEU01000090">
    <property type="protein sequence ID" value="HIX52152.1"/>
    <property type="molecule type" value="Genomic_DNA"/>
</dbReference>
<dbReference type="GO" id="GO:0030170">
    <property type="term" value="F:pyridoxal phosphate binding"/>
    <property type="evidence" value="ECO:0007669"/>
    <property type="project" value="TreeGrafter"/>
</dbReference>
<comment type="catalytic activity">
    <reaction evidence="2">
        <text>[(1-&gt;4)-alpha-D-glucosyl](n) + phosphate = [(1-&gt;4)-alpha-D-glucosyl](n-1) + alpha-D-glucose 1-phosphate</text>
        <dbReference type="Rhea" id="RHEA:41732"/>
        <dbReference type="Rhea" id="RHEA-COMP:9584"/>
        <dbReference type="Rhea" id="RHEA-COMP:9586"/>
        <dbReference type="ChEBI" id="CHEBI:15444"/>
        <dbReference type="ChEBI" id="CHEBI:43474"/>
        <dbReference type="ChEBI" id="CHEBI:58601"/>
        <dbReference type="EC" id="2.4.1.1"/>
    </reaction>
</comment>
<keyword evidence="2" id="KW-0119">Carbohydrate metabolism</keyword>
<dbReference type="PANTHER" id="PTHR11468">
    <property type="entry name" value="GLYCOGEN PHOSPHORYLASE"/>
    <property type="match status" value="1"/>
</dbReference>
<reference evidence="3" key="2">
    <citation type="submission" date="2021-04" db="EMBL/GenBank/DDBJ databases">
        <authorList>
            <person name="Gilroy R."/>
        </authorList>
    </citation>
    <scope>NUCLEOTIDE SEQUENCE</scope>
    <source>
        <strain evidence="3">ChiGjej4B4-12881</strain>
    </source>
</reference>
<organism evidence="3 4">
    <name type="scientific">Candidatus Lachnoclostridium stercoripullorum</name>
    <dbReference type="NCBI Taxonomy" id="2838635"/>
    <lineage>
        <taxon>Bacteria</taxon>
        <taxon>Bacillati</taxon>
        <taxon>Bacillota</taxon>
        <taxon>Clostridia</taxon>
        <taxon>Lachnospirales</taxon>
        <taxon>Lachnospiraceae</taxon>
    </lineage>
</organism>
<keyword evidence="2" id="KW-0663">Pyridoxal phosphate</keyword>
<dbReference type="GO" id="GO:0008184">
    <property type="term" value="F:glycogen phosphorylase activity"/>
    <property type="evidence" value="ECO:0007669"/>
    <property type="project" value="InterPro"/>
</dbReference>
<reference evidence="3" key="1">
    <citation type="journal article" date="2021" name="PeerJ">
        <title>Extensive microbial diversity within the chicken gut microbiome revealed by metagenomics and culture.</title>
        <authorList>
            <person name="Gilroy R."/>
            <person name="Ravi A."/>
            <person name="Getino M."/>
            <person name="Pursley I."/>
            <person name="Horton D.L."/>
            <person name="Alikhan N.F."/>
            <person name="Baker D."/>
            <person name="Gharbi K."/>
            <person name="Hall N."/>
            <person name="Watson M."/>
            <person name="Adriaenssens E.M."/>
            <person name="Foster-Nyarko E."/>
            <person name="Jarju S."/>
            <person name="Secka A."/>
            <person name="Antonio M."/>
            <person name="Oren A."/>
            <person name="Chaudhuri R.R."/>
            <person name="La Ragione R."/>
            <person name="Hildebrand F."/>
            <person name="Pallen M.J."/>
        </authorList>
    </citation>
    <scope>NUCLEOTIDE SEQUENCE</scope>
    <source>
        <strain evidence="3">ChiGjej4B4-12881</strain>
    </source>
</reference>
<evidence type="ECO:0000313" key="4">
    <source>
        <dbReference type="Proteomes" id="UP000886780"/>
    </source>
</evidence>
<dbReference type="AlphaFoldDB" id="A0A9D1W4H9"/>
<dbReference type="GO" id="GO:0005737">
    <property type="term" value="C:cytoplasm"/>
    <property type="evidence" value="ECO:0007669"/>
    <property type="project" value="TreeGrafter"/>
</dbReference>
<dbReference type="SUPFAM" id="SSF53756">
    <property type="entry name" value="UDP-Glycosyltransferase/glycogen phosphorylase"/>
    <property type="match status" value="1"/>
</dbReference>
<dbReference type="Proteomes" id="UP000886780">
    <property type="component" value="Unassembled WGS sequence"/>
</dbReference>
<keyword evidence="2" id="KW-0328">Glycosyltransferase</keyword>
<dbReference type="InterPro" id="IPR000811">
    <property type="entry name" value="Glyco_trans_35"/>
</dbReference>
<dbReference type="PANTHER" id="PTHR11468:SF3">
    <property type="entry name" value="GLYCOGEN PHOSPHORYLASE, LIVER FORM"/>
    <property type="match status" value="1"/>
</dbReference>
<gene>
    <name evidence="3" type="ORF">IAA28_05045</name>
</gene>
<proteinExistence type="inferred from homology"/>
<evidence type="ECO:0000256" key="1">
    <source>
        <dbReference type="ARBA" id="ARBA00006047"/>
    </source>
</evidence>
<dbReference type="EC" id="2.4.1.1" evidence="2"/>